<reference evidence="4 5" key="1">
    <citation type="submission" date="2019-02" db="EMBL/GenBank/DDBJ databases">
        <title>Genomic Encyclopedia of Type Strains, Phase IV (KMG-IV): sequencing the most valuable type-strain genomes for metagenomic binning, comparative biology and taxonomic classification.</title>
        <authorList>
            <person name="Goeker M."/>
        </authorList>
    </citation>
    <scope>NUCLEOTIDE SEQUENCE [LARGE SCALE GENOMIC DNA]</scope>
    <source>
        <strain evidence="4 5">DSM 19570</strain>
    </source>
</reference>
<keyword evidence="1" id="KW-0677">Repeat</keyword>
<keyword evidence="3" id="KW-1133">Transmembrane helix</keyword>
<dbReference type="EMBL" id="SHKP01000008">
    <property type="protein sequence ID" value="RZT93869.1"/>
    <property type="molecule type" value="Genomic_DNA"/>
</dbReference>
<feature type="region of interest" description="Disordered" evidence="2">
    <location>
        <begin position="398"/>
        <end position="423"/>
    </location>
</feature>
<dbReference type="OrthoDB" id="12147at2"/>
<dbReference type="RefSeq" id="WP_130434391.1">
    <property type="nucleotide sequence ID" value="NZ_SHKP01000008.1"/>
</dbReference>
<gene>
    <name evidence="4" type="ORF">EV670_3426</name>
</gene>
<sequence>MDLKDIGTLVTALGVLLGAVIGVLKYLSFRDKQLAAQTAFRTVVDSLSSSVEGQRLGGAILLRRFFDPKTELGEGRMPYAREAVDVIVALLRETEPGNFQKLLADGLLYAPSLEGADLQRTNLQNAYLGRKDGGKAPKLSRADFYRADLSAASLKGADASRAVFYQARLHNTIFRGADLREAMFFGADLLGAEFKGARLTGANFDHARNVPPQIAELVDKTGVYNGPEVFEASTQSRAADRPQIFLSKPGTLSVLQQEFVRQVTTFLDAEQIDVATVDRSDYPNVGAVSEVRRVLSGCSGALVLGFRQLEVSKGVWRAGTEEAREVEHVALPTTWNHVEAGMAAMAGLPTLFLVERGVIDGVFALGDVGHVITDVDLARPNHPEIRRRVAAWCNSVREAGPASTRHQPPGPPPDPNPLQQARS</sequence>
<evidence type="ECO:0000313" key="4">
    <source>
        <dbReference type="EMBL" id="RZT93869.1"/>
    </source>
</evidence>
<accession>A0A4V2FSF8</accession>
<evidence type="ECO:0000256" key="1">
    <source>
        <dbReference type="ARBA" id="ARBA00022737"/>
    </source>
</evidence>
<dbReference type="AlphaFoldDB" id="A0A4V2FSF8"/>
<protein>
    <submittedName>
        <fullName evidence="4">Pentapeptide repeat protein</fullName>
    </submittedName>
</protein>
<dbReference type="Pfam" id="PF00805">
    <property type="entry name" value="Pentapeptide"/>
    <property type="match status" value="1"/>
</dbReference>
<name>A0A4V2FSF8_9BURK</name>
<evidence type="ECO:0000256" key="3">
    <source>
        <dbReference type="SAM" id="Phobius"/>
    </source>
</evidence>
<proteinExistence type="predicted"/>
<keyword evidence="3" id="KW-0812">Transmembrane</keyword>
<organism evidence="4 5">
    <name type="scientific">Rivibacter subsaxonicus</name>
    <dbReference type="NCBI Taxonomy" id="457575"/>
    <lineage>
        <taxon>Bacteria</taxon>
        <taxon>Pseudomonadati</taxon>
        <taxon>Pseudomonadota</taxon>
        <taxon>Betaproteobacteria</taxon>
        <taxon>Burkholderiales</taxon>
        <taxon>Rivibacter</taxon>
    </lineage>
</organism>
<dbReference type="SUPFAM" id="SSF141571">
    <property type="entry name" value="Pentapeptide repeat-like"/>
    <property type="match status" value="1"/>
</dbReference>
<dbReference type="PANTHER" id="PTHR47485:SF1">
    <property type="entry name" value="THYLAKOID LUMENAL 17.4 KDA PROTEIN, CHLOROPLASTIC"/>
    <property type="match status" value="1"/>
</dbReference>
<dbReference type="InterPro" id="IPR001646">
    <property type="entry name" value="5peptide_repeat"/>
</dbReference>
<keyword evidence="3" id="KW-0472">Membrane</keyword>
<evidence type="ECO:0000256" key="2">
    <source>
        <dbReference type="SAM" id="MobiDB-lite"/>
    </source>
</evidence>
<evidence type="ECO:0000313" key="5">
    <source>
        <dbReference type="Proteomes" id="UP000293671"/>
    </source>
</evidence>
<comment type="caution">
    <text evidence="4">The sequence shown here is derived from an EMBL/GenBank/DDBJ whole genome shotgun (WGS) entry which is preliminary data.</text>
</comment>
<dbReference type="Gene3D" id="2.160.20.80">
    <property type="entry name" value="E3 ubiquitin-protein ligase SopA"/>
    <property type="match status" value="1"/>
</dbReference>
<dbReference type="PANTHER" id="PTHR47485">
    <property type="entry name" value="THYLAKOID LUMENAL 17.4 KDA PROTEIN, CHLOROPLASTIC"/>
    <property type="match status" value="1"/>
</dbReference>
<keyword evidence="5" id="KW-1185">Reference proteome</keyword>
<feature type="transmembrane region" description="Helical" evidence="3">
    <location>
        <begin position="6"/>
        <end position="27"/>
    </location>
</feature>
<dbReference type="Proteomes" id="UP000293671">
    <property type="component" value="Unassembled WGS sequence"/>
</dbReference>